<gene>
    <name evidence="6" type="ORF">NEMVEDRAFT_v1g80734</name>
</gene>
<evidence type="ECO:0000256" key="2">
    <source>
        <dbReference type="ARBA" id="ARBA00022771"/>
    </source>
</evidence>
<keyword evidence="2" id="KW-0863">Zinc-finger</keyword>
<dbReference type="Pfam" id="PF23490">
    <property type="entry name" value="ZCCHC24_C"/>
    <property type="match status" value="1"/>
</dbReference>
<dbReference type="OMA" id="DIMIYPH"/>
<sequence length="88" mass="10421">TPYQGKRRVFGEFTCHQCSRSWQSGNSWANTGQKCQTCDIMIYPHHQRPLERSSKDDEDKIDKSKPHPQSLCEKCRQLGRPCTNYYRR</sequence>
<keyword evidence="7" id="KW-1185">Reference proteome</keyword>
<name>A7RGQ8_NEMVE</name>
<evidence type="ECO:0000256" key="4">
    <source>
        <dbReference type="SAM" id="MobiDB-lite"/>
    </source>
</evidence>
<reference evidence="6 7" key="1">
    <citation type="journal article" date="2007" name="Science">
        <title>Sea anemone genome reveals ancestral eumetazoan gene repertoire and genomic organization.</title>
        <authorList>
            <person name="Putnam N.H."/>
            <person name="Srivastava M."/>
            <person name="Hellsten U."/>
            <person name="Dirks B."/>
            <person name="Chapman J."/>
            <person name="Salamov A."/>
            <person name="Terry A."/>
            <person name="Shapiro H."/>
            <person name="Lindquist E."/>
            <person name="Kapitonov V.V."/>
            <person name="Jurka J."/>
            <person name="Genikhovich G."/>
            <person name="Grigoriev I.V."/>
            <person name="Lucas S.M."/>
            <person name="Steele R.E."/>
            <person name="Finnerty J.R."/>
            <person name="Technau U."/>
            <person name="Martindale M.Q."/>
            <person name="Rokhsar D.S."/>
        </authorList>
    </citation>
    <scope>NUCLEOTIDE SEQUENCE [LARGE SCALE GENOMIC DNA]</scope>
    <source>
        <strain evidence="7">CH2 X CH6</strain>
    </source>
</reference>
<evidence type="ECO:0000259" key="5">
    <source>
        <dbReference type="SMART" id="SM01328"/>
    </source>
</evidence>
<evidence type="ECO:0000313" key="6">
    <source>
        <dbReference type="EMBL" id="EDO49453.1"/>
    </source>
</evidence>
<dbReference type="InParanoid" id="A7RGQ8"/>
<dbReference type="STRING" id="45351.A7RGQ8"/>
<dbReference type="InterPro" id="IPR027377">
    <property type="entry name" value="ZAR1/RTP1-5-like_Znf-3CxxC"/>
</dbReference>
<keyword evidence="3" id="KW-0862">Zinc</keyword>
<feature type="compositionally biased region" description="Basic and acidic residues" evidence="4">
    <location>
        <begin position="48"/>
        <end position="65"/>
    </location>
</feature>
<dbReference type="GO" id="GO:0008270">
    <property type="term" value="F:zinc ion binding"/>
    <property type="evidence" value="ECO:0007669"/>
    <property type="project" value="UniProtKB-KW"/>
</dbReference>
<dbReference type="InterPro" id="IPR033446">
    <property type="entry name" value="ZCCHC24_Znf-3CxxC"/>
</dbReference>
<dbReference type="EMBL" id="DS469509">
    <property type="protein sequence ID" value="EDO49453.1"/>
    <property type="molecule type" value="Genomic_DNA"/>
</dbReference>
<dbReference type="KEGG" id="nve:5521864"/>
<dbReference type="HOGENOM" id="CLU_081736_2_0_1"/>
<protein>
    <recommendedName>
        <fullName evidence="5">3CxxC-type domain-containing protein</fullName>
    </recommendedName>
</protein>
<dbReference type="InterPro" id="IPR057809">
    <property type="entry name" value="ZCCHC24_C"/>
</dbReference>
<feature type="region of interest" description="Disordered" evidence="4">
    <location>
        <begin position="46"/>
        <end position="69"/>
    </location>
</feature>
<feature type="non-terminal residue" evidence="6">
    <location>
        <position position="1"/>
    </location>
</feature>
<keyword evidence="1" id="KW-0479">Metal-binding</keyword>
<organism evidence="6 7">
    <name type="scientific">Nematostella vectensis</name>
    <name type="common">Starlet sea anemone</name>
    <dbReference type="NCBI Taxonomy" id="45351"/>
    <lineage>
        <taxon>Eukaryota</taxon>
        <taxon>Metazoa</taxon>
        <taxon>Cnidaria</taxon>
        <taxon>Anthozoa</taxon>
        <taxon>Hexacorallia</taxon>
        <taxon>Actiniaria</taxon>
        <taxon>Edwardsiidae</taxon>
        <taxon>Nematostella</taxon>
    </lineage>
</organism>
<dbReference type="Pfam" id="PF17180">
    <property type="entry name" value="Zn_ribbon_3CxxC_2"/>
    <property type="match status" value="1"/>
</dbReference>
<feature type="domain" description="3CxxC-type" evidence="5">
    <location>
        <begin position="8"/>
        <end position="78"/>
    </location>
</feature>
<dbReference type="OrthoDB" id="10038672at2759"/>
<dbReference type="AlphaFoldDB" id="A7RGQ8"/>
<evidence type="ECO:0000256" key="3">
    <source>
        <dbReference type="ARBA" id="ARBA00022833"/>
    </source>
</evidence>
<evidence type="ECO:0000313" key="7">
    <source>
        <dbReference type="Proteomes" id="UP000001593"/>
    </source>
</evidence>
<dbReference type="SMART" id="SM01328">
    <property type="entry name" value="zf-3CxxC"/>
    <property type="match status" value="1"/>
</dbReference>
<accession>A7RGQ8</accession>
<proteinExistence type="predicted"/>
<dbReference type="PhylomeDB" id="A7RGQ8"/>
<dbReference type="eggNOG" id="ENOG502QRVW">
    <property type="taxonomic scope" value="Eukaryota"/>
</dbReference>
<dbReference type="Proteomes" id="UP000001593">
    <property type="component" value="Unassembled WGS sequence"/>
</dbReference>
<evidence type="ECO:0000256" key="1">
    <source>
        <dbReference type="ARBA" id="ARBA00022723"/>
    </source>
</evidence>